<dbReference type="GeneID" id="63684388"/>
<accession>M5FVT0</accession>
<sequence>MYTRDIQPIDLDKRDGAKDVLCLAIKSRDWDIKAQLDAIEAVVAVVYPGSLWTAKQVEEQGMNNIVYLATQVQGQKSLPHKLASLDRVIVRIAHKRNHDTPKDFEAEIAAMRHVYCHTQIPVPKVLAYSIDDHISVMEFISEGMRLNRAWPKLTPMARKQTVRDYARIISELHKVDGYKGIGSLQIESGCGLTPLRPPSLPNSDPSTKPLETTFKNAETLLKTVLQTRSDYLKQADPNDRKGLPYWADLKDAQEVYEALLERLPRICRPVDDCPRMCLRALCLRGISRNIIVRPSDGTIVAVIDWEKVNILPAALLSWLPLFLTEGLSKTESVAAVQAYRQIIKETDPDLLVYFDPSYDDFREVAWVAAMDVWYNMETREIMSIVQRTP</sequence>
<dbReference type="RefSeq" id="XP_040624369.1">
    <property type="nucleotide sequence ID" value="XM_040769326.1"/>
</dbReference>
<keyword evidence="3" id="KW-1185">Reference proteome</keyword>
<proteinExistence type="predicted"/>
<dbReference type="OrthoDB" id="10003767at2759"/>
<evidence type="ECO:0000313" key="2">
    <source>
        <dbReference type="EMBL" id="EJT97471.1"/>
    </source>
</evidence>
<organism evidence="2 3">
    <name type="scientific">Dacryopinax primogenitus (strain DJM 731)</name>
    <name type="common">Brown rot fungus</name>
    <dbReference type="NCBI Taxonomy" id="1858805"/>
    <lineage>
        <taxon>Eukaryota</taxon>
        <taxon>Fungi</taxon>
        <taxon>Dikarya</taxon>
        <taxon>Basidiomycota</taxon>
        <taxon>Agaricomycotina</taxon>
        <taxon>Dacrymycetes</taxon>
        <taxon>Dacrymycetales</taxon>
        <taxon>Dacrymycetaceae</taxon>
        <taxon>Dacryopinax</taxon>
    </lineage>
</organism>
<dbReference type="AlphaFoldDB" id="M5FVT0"/>
<evidence type="ECO:0000259" key="1">
    <source>
        <dbReference type="Pfam" id="PF01636"/>
    </source>
</evidence>
<dbReference type="Gene3D" id="3.90.1200.10">
    <property type="match status" value="1"/>
</dbReference>
<dbReference type="InterPro" id="IPR051678">
    <property type="entry name" value="AGP_Transferase"/>
</dbReference>
<dbReference type="InterPro" id="IPR011009">
    <property type="entry name" value="Kinase-like_dom_sf"/>
</dbReference>
<dbReference type="Pfam" id="PF01636">
    <property type="entry name" value="APH"/>
    <property type="match status" value="1"/>
</dbReference>
<evidence type="ECO:0000313" key="3">
    <source>
        <dbReference type="Proteomes" id="UP000030653"/>
    </source>
</evidence>
<dbReference type="InterPro" id="IPR002575">
    <property type="entry name" value="Aminoglycoside_PTrfase"/>
</dbReference>
<name>M5FVT0_DACPD</name>
<reference evidence="2 3" key="1">
    <citation type="journal article" date="2012" name="Science">
        <title>The Paleozoic origin of enzymatic lignin decomposition reconstructed from 31 fungal genomes.</title>
        <authorList>
            <person name="Floudas D."/>
            <person name="Binder M."/>
            <person name="Riley R."/>
            <person name="Barry K."/>
            <person name="Blanchette R.A."/>
            <person name="Henrissat B."/>
            <person name="Martinez A.T."/>
            <person name="Otillar R."/>
            <person name="Spatafora J.W."/>
            <person name="Yadav J.S."/>
            <person name="Aerts A."/>
            <person name="Benoit I."/>
            <person name="Boyd A."/>
            <person name="Carlson A."/>
            <person name="Copeland A."/>
            <person name="Coutinho P.M."/>
            <person name="de Vries R.P."/>
            <person name="Ferreira P."/>
            <person name="Findley K."/>
            <person name="Foster B."/>
            <person name="Gaskell J."/>
            <person name="Glotzer D."/>
            <person name="Gorecki P."/>
            <person name="Heitman J."/>
            <person name="Hesse C."/>
            <person name="Hori C."/>
            <person name="Igarashi K."/>
            <person name="Jurgens J.A."/>
            <person name="Kallen N."/>
            <person name="Kersten P."/>
            <person name="Kohler A."/>
            <person name="Kuees U."/>
            <person name="Kumar T.K.A."/>
            <person name="Kuo A."/>
            <person name="LaButti K."/>
            <person name="Larrondo L.F."/>
            <person name="Lindquist E."/>
            <person name="Ling A."/>
            <person name="Lombard V."/>
            <person name="Lucas S."/>
            <person name="Lundell T."/>
            <person name="Martin R."/>
            <person name="McLaughlin D.J."/>
            <person name="Morgenstern I."/>
            <person name="Morin E."/>
            <person name="Murat C."/>
            <person name="Nagy L.G."/>
            <person name="Nolan M."/>
            <person name="Ohm R.A."/>
            <person name="Patyshakuliyeva A."/>
            <person name="Rokas A."/>
            <person name="Ruiz-Duenas F.J."/>
            <person name="Sabat G."/>
            <person name="Salamov A."/>
            <person name="Samejima M."/>
            <person name="Schmutz J."/>
            <person name="Slot J.C."/>
            <person name="St John F."/>
            <person name="Stenlid J."/>
            <person name="Sun H."/>
            <person name="Sun S."/>
            <person name="Syed K."/>
            <person name="Tsang A."/>
            <person name="Wiebenga A."/>
            <person name="Young D."/>
            <person name="Pisabarro A."/>
            <person name="Eastwood D.C."/>
            <person name="Martin F."/>
            <person name="Cullen D."/>
            <person name="Grigoriev I.V."/>
            <person name="Hibbett D.S."/>
        </authorList>
    </citation>
    <scope>NUCLEOTIDE SEQUENCE [LARGE SCALE GENOMIC DNA]</scope>
    <source>
        <strain evidence="2 3">DJM-731 SS1</strain>
    </source>
</reference>
<gene>
    <name evidence="2" type="ORF">DACRYDRAFT_112006</name>
</gene>
<dbReference type="SUPFAM" id="SSF56112">
    <property type="entry name" value="Protein kinase-like (PK-like)"/>
    <property type="match status" value="1"/>
</dbReference>
<protein>
    <recommendedName>
        <fullName evidence="1">Aminoglycoside phosphotransferase domain-containing protein</fullName>
    </recommendedName>
</protein>
<feature type="domain" description="Aminoglycoside phosphotransferase" evidence="1">
    <location>
        <begin position="87"/>
        <end position="308"/>
    </location>
</feature>
<dbReference type="EMBL" id="JH795877">
    <property type="protein sequence ID" value="EJT97471.1"/>
    <property type="molecule type" value="Genomic_DNA"/>
</dbReference>
<dbReference type="Proteomes" id="UP000030653">
    <property type="component" value="Unassembled WGS sequence"/>
</dbReference>
<dbReference type="PANTHER" id="PTHR21310">
    <property type="entry name" value="AMINOGLYCOSIDE PHOSPHOTRANSFERASE-RELATED-RELATED"/>
    <property type="match status" value="1"/>
</dbReference>
<dbReference type="HOGENOM" id="CLU_709847_0_0_1"/>